<evidence type="ECO:0000313" key="3">
    <source>
        <dbReference type="EMBL" id="GMF26421.1"/>
    </source>
</evidence>
<feature type="coiled-coil region" evidence="1">
    <location>
        <begin position="83"/>
        <end position="155"/>
    </location>
</feature>
<evidence type="ECO:0000313" key="4">
    <source>
        <dbReference type="Proteomes" id="UP001165083"/>
    </source>
</evidence>
<organism evidence="3 4">
    <name type="scientific">Phytophthora lilii</name>
    <dbReference type="NCBI Taxonomy" id="2077276"/>
    <lineage>
        <taxon>Eukaryota</taxon>
        <taxon>Sar</taxon>
        <taxon>Stramenopiles</taxon>
        <taxon>Oomycota</taxon>
        <taxon>Peronosporomycetes</taxon>
        <taxon>Peronosporales</taxon>
        <taxon>Peronosporaceae</taxon>
        <taxon>Phytophthora</taxon>
    </lineage>
</organism>
<dbReference type="EMBL" id="BSXW01000605">
    <property type="protein sequence ID" value="GMF26421.1"/>
    <property type="molecule type" value="Genomic_DNA"/>
</dbReference>
<dbReference type="AlphaFoldDB" id="A0A9W6X1R9"/>
<keyword evidence="1" id="KW-0175">Coiled coil</keyword>
<keyword evidence="4" id="KW-1185">Reference proteome</keyword>
<dbReference type="Proteomes" id="UP001165083">
    <property type="component" value="Unassembled WGS sequence"/>
</dbReference>
<comment type="caution">
    <text evidence="3">The sequence shown here is derived from an EMBL/GenBank/DDBJ whole genome shotgun (WGS) entry which is preliminary data.</text>
</comment>
<proteinExistence type="predicted"/>
<protein>
    <submittedName>
        <fullName evidence="3">Unnamed protein product</fullName>
    </submittedName>
</protein>
<accession>A0A9W6X1R9</accession>
<evidence type="ECO:0000256" key="2">
    <source>
        <dbReference type="SAM" id="MobiDB-lite"/>
    </source>
</evidence>
<gene>
    <name evidence="3" type="ORF">Plil01_001098800</name>
</gene>
<feature type="region of interest" description="Disordered" evidence="2">
    <location>
        <begin position="1"/>
        <end position="36"/>
    </location>
</feature>
<reference evidence="3" key="1">
    <citation type="submission" date="2023-04" db="EMBL/GenBank/DDBJ databases">
        <title>Phytophthora lilii NBRC 32176.</title>
        <authorList>
            <person name="Ichikawa N."/>
            <person name="Sato H."/>
            <person name="Tonouchi N."/>
        </authorList>
    </citation>
    <scope>NUCLEOTIDE SEQUENCE</scope>
    <source>
        <strain evidence="3">NBRC 32176</strain>
    </source>
</reference>
<evidence type="ECO:0000256" key="1">
    <source>
        <dbReference type="SAM" id="Coils"/>
    </source>
</evidence>
<sequence>MEKASADPSACISKVKHRSRVGVESRPKQQRLNGPGVDAVVVPARGTEAMLTLAEVHEAVPVLKDMSKRWKGGKRQLDKQAEAEKLNVEISKVEEHLNDVEAEKDKLKVEVKDLQTKAGADSELTMEIARLKNALREVEGGNQDLKKEIAKLKQRACNKQLWKMRGPTWPKKWESSAQQFIASNDKRKKTKDNSSTTKRFGFGAYSYDGSRDEEQGVSTAAGVKYVSTSSQKTTKGEPTVRLKRRLVPTPREYQPAVDEPVVAEPVVVEPVVAEPAVGEPTITKAIEDDYGEYFIQHIKSADKYDQPSWETHAYCHQVIGSSRRCTQLVIPLTTSTVMMSHLTLETTDTRTFCNINSINCRCLTASSISPVKTVNHLNKHALNAV</sequence>
<name>A0A9W6X1R9_9STRA</name>